<dbReference type="AlphaFoldDB" id="A0A5C7GKU5"/>
<comment type="caution">
    <text evidence="2">The sequence shown here is derived from an EMBL/GenBank/DDBJ whole genome shotgun (WGS) entry which is preliminary data.</text>
</comment>
<dbReference type="EMBL" id="VRKQ01000008">
    <property type="protein sequence ID" value="TXG38621.1"/>
    <property type="molecule type" value="Genomic_DNA"/>
</dbReference>
<dbReference type="SUPFAM" id="SSF57184">
    <property type="entry name" value="Growth factor receptor domain"/>
    <property type="match status" value="1"/>
</dbReference>
<evidence type="ECO:0000313" key="3">
    <source>
        <dbReference type="Proteomes" id="UP000321080"/>
    </source>
</evidence>
<keyword evidence="3" id="KW-1185">Reference proteome</keyword>
<protein>
    <recommendedName>
        <fullName evidence="4">TNFR-Cys domain-containing protein</fullName>
    </recommendedName>
</protein>
<feature type="chain" id="PRO_5023030679" description="TNFR-Cys domain-containing protein" evidence="1">
    <location>
        <begin position="28"/>
        <end position="286"/>
    </location>
</feature>
<sequence>MKLTKSLIQFKPIYFLLFLITICSCSGGDSGNDEQATCTKTCPSGFILDPNSCECEPEPCTKTCESGFTLNTENCECECTKTCPTGFTLNTTNCECEEDFVANVIEVEAESVAVVEDWKERTTVSDYSGDGYIIWEGPNQFWKGAANIGAAGRLTYKINIPRAGTYQFQWRSYIGKVDPSNPNTEHNDSWLRLPDADDFYGKRDASIVYPKGSGKTPNPSGENGNGFFKIYMNTSNAWTWTSGTFDNNFHSIYARFDEAKEYTVEIAARSDHHAIDKFKLTEQEPE</sequence>
<reference evidence="2 3" key="1">
    <citation type="submission" date="2019-08" db="EMBL/GenBank/DDBJ databases">
        <title>Seonamhaeicola sediminis sp. nov., isolated from marine sediment.</title>
        <authorList>
            <person name="Cao W.R."/>
        </authorList>
    </citation>
    <scope>NUCLEOTIDE SEQUENCE [LARGE SCALE GENOMIC DNA]</scope>
    <source>
        <strain evidence="2 3">1505</strain>
    </source>
</reference>
<dbReference type="OrthoDB" id="9768039at2"/>
<dbReference type="PROSITE" id="PS51257">
    <property type="entry name" value="PROKAR_LIPOPROTEIN"/>
    <property type="match status" value="1"/>
</dbReference>
<keyword evidence="1" id="KW-0732">Signal</keyword>
<dbReference type="Proteomes" id="UP000321080">
    <property type="component" value="Unassembled WGS sequence"/>
</dbReference>
<organism evidence="2 3">
    <name type="scientific">Seonamhaeicola maritimus</name>
    <dbReference type="NCBI Taxonomy" id="2591822"/>
    <lineage>
        <taxon>Bacteria</taxon>
        <taxon>Pseudomonadati</taxon>
        <taxon>Bacteroidota</taxon>
        <taxon>Flavobacteriia</taxon>
        <taxon>Flavobacteriales</taxon>
        <taxon>Flavobacteriaceae</taxon>
    </lineage>
</organism>
<accession>A0A5C7GKU5</accession>
<dbReference type="InterPro" id="IPR009030">
    <property type="entry name" value="Growth_fac_rcpt_cys_sf"/>
</dbReference>
<proteinExistence type="predicted"/>
<feature type="signal peptide" evidence="1">
    <location>
        <begin position="1"/>
        <end position="27"/>
    </location>
</feature>
<dbReference type="RefSeq" id="WP_147765950.1">
    <property type="nucleotide sequence ID" value="NZ_VRKQ01000008.1"/>
</dbReference>
<evidence type="ECO:0000313" key="2">
    <source>
        <dbReference type="EMBL" id="TXG38621.1"/>
    </source>
</evidence>
<evidence type="ECO:0000256" key="1">
    <source>
        <dbReference type="SAM" id="SignalP"/>
    </source>
</evidence>
<gene>
    <name evidence="2" type="ORF">FUA22_01675</name>
</gene>
<name>A0A5C7GKU5_9FLAO</name>
<dbReference type="Gene3D" id="2.60.120.260">
    <property type="entry name" value="Galactose-binding domain-like"/>
    <property type="match status" value="1"/>
</dbReference>
<evidence type="ECO:0008006" key="4">
    <source>
        <dbReference type="Google" id="ProtNLM"/>
    </source>
</evidence>